<dbReference type="GO" id="GO:0042242">
    <property type="term" value="F:cobyrinic acid a,c-diamide synthase activity"/>
    <property type="evidence" value="ECO:0007669"/>
    <property type="project" value="UniProtKB-UniRule"/>
</dbReference>
<dbReference type="GO" id="GO:0005524">
    <property type="term" value="F:ATP binding"/>
    <property type="evidence" value="ECO:0007669"/>
    <property type="project" value="UniProtKB-UniRule"/>
</dbReference>
<dbReference type="PANTHER" id="PTHR43873:SF1">
    <property type="entry name" value="COBYRINATE A,C-DIAMIDE SYNTHASE"/>
    <property type="match status" value="1"/>
</dbReference>
<keyword evidence="4 7" id="KW-0067">ATP-binding</keyword>
<dbReference type="NCBIfam" id="NF002204">
    <property type="entry name" value="PRK01077.1"/>
    <property type="match status" value="1"/>
</dbReference>
<feature type="domain" description="CobB/CobQ-like glutamine amidotransferase" evidence="9">
    <location>
        <begin position="250"/>
        <end position="441"/>
    </location>
</feature>
<dbReference type="Proteomes" id="UP000197032">
    <property type="component" value="Unassembled WGS sequence"/>
</dbReference>
<feature type="domain" description="CobQ/CobB/MinD/ParA nucleotide binding" evidence="8">
    <location>
        <begin position="6"/>
        <end position="191"/>
    </location>
</feature>
<evidence type="ECO:0000256" key="6">
    <source>
        <dbReference type="ARBA" id="ARBA00022962"/>
    </source>
</evidence>
<evidence type="ECO:0000313" key="10">
    <source>
        <dbReference type="EMBL" id="GAW91515.1"/>
    </source>
</evidence>
<keyword evidence="3 7" id="KW-0547">Nucleotide-binding</keyword>
<comment type="miscellaneous">
    <text evidence="7">The a and c carboxylates of cobyrinate are activated for nucleophilic attack via formation of a phosphorylated intermediate by ATP. CbiA catalyzes first the amidation of the c-carboxylate, and then that of the a-carboxylate.</text>
</comment>
<evidence type="ECO:0000259" key="8">
    <source>
        <dbReference type="Pfam" id="PF01656"/>
    </source>
</evidence>
<keyword evidence="6 7" id="KW-0315">Glutamine amidotransferase</keyword>
<dbReference type="Pfam" id="PF07685">
    <property type="entry name" value="GATase_3"/>
    <property type="match status" value="1"/>
</dbReference>
<dbReference type="GO" id="GO:0009236">
    <property type="term" value="P:cobalamin biosynthetic process"/>
    <property type="evidence" value="ECO:0007669"/>
    <property type="project" value="UniProtKB-UniRule"/>
</dbReference>
<dbReference type="EC" id="6.3.5.11" evidence="7"/>
<dbReference type="InterPro" id="IPR004484">
    <property type="entry name" value="CbiA/CobB_synth"/>
</dbReference>
<evidence type="ECO:0000256" key="3">
    <source>
        <dbReference type="ARBA" id="ARBA00022741"/>
    </source>
</evidence>
<evidence type="ECO:0000259" key="9">
    <source>
        <dbReference type="Pfam" id="PF07685"/>
    </source>
</evidence>
<dbReference type="SUPFAM" id="SSF52540">
    <property type="entry name" value="P-loop containing nucleoside triphosphate hydrolases"/>
    <property type="match status" value="1"/>
</dbReference>
<evidence type="ECO:0000256" key="7">
    <source>
        <dbReference type="HAMAP-Rule" id="MF_00027"/>
    </source>
</evidence>
<feature type="site" description="Increases nucleophilicity of active site Cys" evidence="7">
    <location>
        <position position="436"/>
    </location>
</feature>
<keyword evidence="5 7" id="KW-0460">Magnesium</keyword>
<dbReference type="AlphaFoldDB" id="A0A1Z5HQD1"/>
<dbReference type="EMBL" id="BDGJ01000018">
    <property type="protein sequence ID" value="GAW91515.1"/>
    <property type="molecule type" value="Genomic_DNA"/>
</dbReference>
<dbReference type="InterPro" id="IPR029062">
    <property type="entry name" value="Class_I_gatase-like"/>
</dbReference>
<protein>
    <recommendedName>
        <fullName evidence="7">Cobyrinate a,c-diamide synthase</fullName>
        <ecNumber evidence="7">6.3.5.11</ecNumber>
    </recommendedName>
    <alternativeName>
        <fullName evidence="7">Cobyrinic acid a,c-diamide synthetase</fullName>
    </alternativeName>
</protein>
<dbReference type="HAMAP" id="MF_00027">
    <property type="entry name" value="CobB_CbiA"/>
    <property type="match status" value="1"/>
</dbReference>
<dbReference type="InterPro" id="IPR027417">
    <property type="entry name" value="P-loop_NTPase"/>
</dbReference>
<comment type="catalytic activity">
    <reaction evidence="7">
        <text>cob(II)yrinate + 2 L-glutamine + 2 ATP + 2 H2O = cob(II)yrinate a,c diamide + 2 L-glutamate + 2 ADP + 2 phosphate + 2 H(+)</text>
        <dbReference type="Rhea" id="RHEA:26289"/>
        <dbReference type="ChEBI" id="CHEBI:15377"/>
        <dbReference type="ChEBI" id="CHEBI:15378"/>
        <dbReference type="ChEBI" id="CHEBI:29985"/>
        <dbReference type="ChEBI" id="CHEBI:30616"/>
        <dbReference type="ChEBI" id="CHEBI:43474"/>
        <dbReference type="ChEBI" id="CHEBI:58359"/>
        <dbReference type="ChEBI" id="CHEBI:58537"/>
        <dbReference type="ChEBI" id="CHEBI:58894"/>
        <dbReference type="ChEBI" id="CHEBI:456216"/>
        <dbReference type="EC" id="6.3.5.11"/>
    </reaction>
</comment>
<keyword evidence="11" id="KW-1185">Reference proteome</keyword>
<dbReference type="SUPFAM" id="SSF52317">
    <property type="entry name" value="Class I glutamine amidotransferase-like"/>
    <property type="match status" value="1"/>
</dbReference>
<comment type="similarity">
    <text evidence="7">Belongs to the CobB/CbiA family.</text>
</comment>
<dbReference type="PROSITE" id="PS51274">
    <property type="entry name" value="GATASE_COBBQ"/>
    <property type="match status" value="1"/>
</dbReference>
<comment type="domain">
    <text evidence="7">Comprises of two domains. The C-terminal domain contains the binding site for glutamine and catalyzes the hydrolysis of this substrate to glutamate and ammonia. The N-terminal domain is anticipated to bind ATP and cobyrinate and catalyzes the ultimate synthesis of the diamide product. The ammonia produced via the glutaminase domain is probably translocated to the adjacent domain via a molecular tunnel, where it reacts with an activated intermediate.</text>
</comment>
<keyword evidence="7" id="KW-0169">Cobalamin biosynthesis</keyword>
<dbReference type="InterPro" id="IPR002586">
    <property type="entry name" value="CobQ/CobB/MinD/ParA_Nub-bd_dom"/>
</dbReference>
<comment type="pathway">
    <text evidence="7">Cofactor biosynthesis; adenosylcobalamin biosynthesis; cob(II)yrinate a,c-diamide from sirohydrochlorin (anaerobic route): step 10/10.</text>
</comment>
<feature type="active site" description="Nucleophile" evidence="7">
    <location>
        <position position="333"/>
    </location>
</feature>
<proteinExistence type="inferred from homology"/>
<dbReference type="PANTHER" id="PTHR43873">
    <property type="entry name" value="COBYRINATE A,C-DIAMIDE SYNTHASE"/>
    <property type="match status" value="1"/>
</dbReference>
<name>A0A1Z5HQD1_9FIRM</name>
<sequence>MHVPRILLAGTHSGVGKTTIAIGIMAALTRRGFKVQPYKIGPDYIDPAFHTVATGNPSRNLDTWLVPEQSVKELFFRSARRADLAVVEGVMGLYDGFGETDAGSSAHIAKLLSIPVILILDVRSMARSAAAVVTGYKYFDSKVHLAGVILNRVGSESHYEAVRAAVEKETGVPVIGCLYRNDLLSMPERHLGLVPAGEQQELGKKIDAICRLVEKSIDFEKLLAIARQAPPVSLPLPALFASQEEKGELRIAIAKDKAFNFYYQDSLELLENMGAELIPFSPLSDKELPAEVDGLLVGGGFPEMFIDELAANTSLKDELQKVYRLGMPIYAECGGLMYLSRKVIDFEGKSWPMAGLVPGEVAMEKRLVGLGYREGVSLRDSLLTKKGEKIRGHEFHYSRFRPLKDNFPWAYELRGRRRDHYQEGYAEKNILVSYLHVHWAGYPQAAGRFLSHCKSFRERRKSLVNKGWV</sequence>
<evidence type="ECO:0000256" key="5">
    <source>
        <dbReference type="ARBA" id="ARBA00022842"/>
    </source>
</evidence>
<keyword evidence="2 7" id="KW-0436">Ligase</keyword>
<comment type="cofactor">
    <cofactor evidence="1 7">
        <name>Mg(2+)</name>
        <dbReference type="ChEBI" id="CHEBI:18420"/>
    </cofactor>
</comment>
<comment type="caution">
    <text evidence="10">The sequence shown here is derived from an EMBL/GenBank/DDBJ whole genome shotgun (WGS) entry which is preliminary data.</text>
</comment>
<reference evidence="11" key="1">
    <citation type="journal article" date="2017" name="Appl. Environ. Microbiol.">
        <title>Genomic analysis of Calderihabitans maritimus KKC1, a thermophilic hydrogenogenic carboxydotrophic bacterium isolated from marine sediment.</title>
        <authorList>
            <person name="Omae K."/>
            <person name="Yoneda Y."/>
            <person name="Fukuyama Y."/>
            <person name="Yoshida T."/>
            <person name="Sako Y."/>
        </authorList>
    </citation>
    <scope>NUCLEOTIDE SEQUENCE [LARGE SCALE GENOMIC DNA]</scope>
    <source>
        <strain evidence="11">KKC1</strain>
    </source>
</reference>
<evidence type="ECO:0000256" key="2">
    <source>
        <dbReference type="ARBA" id="ARBA00022598"/>
    </source>
</evidence>
<comment type="function">
    <text evidence="7">Catalyzes the ATP-dependent amidation of the two carboxylate groups at positions a and c of cobyrinate, using either L-glutamine or ammonia as the nitrogen source.</text>
</comment>
<dbReference type="CDD" id="cd03130">
    <property type="entry name" value="GATase1_CobB"/>
    <property type="match status" value="1"/>
</dbReference>
<organism evidence="10 11">
    <name type="scientific">Calderihabitans maritimus</name>
    <dbReference type="NCBI Taxonomy" id="1246530"/>
    <lineage>
        <taxon>Bacteria</taxon>
        <taxon>Bacillati</taxon>
        <taxon>Bacillota</taxon>
        <taxon>Clostridia</taxon>
        <taxon>Neomoorellales</taxon>
        <taxon>Calderihabitantaceae</taxon>
        <taxon>Calderihabitans</taxon>
    </lineage>
</organism>
<accession>A0A1Z5HQD1</accession>
<dbReference type="CDD" id="cd05388">
    <property type="entry name" value="CobB_N"/>
    <property type="match status" value="1"/>
</dbReference>
<evidence type="ECO:0000256" key="4">
    <source>
        <dbReference type="ARBA" id="ARBA00022840"/>
    </source>
</evidence>
<evidence type="ECO:0000256" key="1">
    <source>
        <dbReference type="ARBA" id="ARBA00001946"/>
    </source>
</evidence>
<dbReference type="OrthoDB" id="9764035at2"/>
<dbReference type="Gene3D" id="3.40.50.300">
    <property type="entry name" value="P-loop containing nucleotide triphosphate hydrolases"/>
    <property type="match status" value="1"/>
</dbReference>
<evidence type="ECO:0000313" key="11">
    <source>
        <dbReference type="Proteomes" id="UP000197032"/>
    </source>
</evidence>
<dbReference type="RefSeq" id="WP_088553035.1">
    <property type="nucleotide sequence ID" value="NZ_BDGJ01000018.1"/>
</dbReference>
<dbReference type="Gene3D" id="3.40.50.880">
    <property type="match status" value="1"/>
</dbReference>
<gene>
    <name evidence="7" type="primary">cbiA</name>
    <name evidence="10" type="ORF">KKC1_06770</name>
</gene>
<dbReference type="UniPathway" id="UPA00148">
    <property type="reaction ID" value="UER00231"/>
</dbReference>
<dbReference type="NCBIfam" id="TIGR00379">
    <property type="entry name" value="cobB"/>
    <property type="match status" value="1"/>
</dbReference>
<dbReference type="Pfam" id="PF01656">
    <property type="entry name" value="CbiA"/>
    <property type="match status" value="1"/>
</dbReference>
<dbReference type="InterPro" id="IPR011698">
    <property type="entry name" value="GATase_3"/>
</dbReference>